<dbReference type="Proteomes" id="UP000178323">
    <property type="component" value="Unassembled WGS sequence"/>
</dbReference>
<dbReference type="EMBL" id="MFFS01000060">
    <property type="protein sequence ID" value="OGF21507.1"/>
    <property type="molecule type" value="Genomic_DNA"/>
</dbReference>
<dbReference type="PANTHER" id="PTHR33933:SF1">
    <property type="entry name" value="PROTEIN ADENYLYLTRANSFERASE MNTA-RELATED"/>
    <property type="match status" value="1"/>
</dbReference>
<organism evidence="2 3">
    <name type="scientific">Candidatus Falkowbacteria bacterium RBG_13_39_14</name>
    <dbReference type="NCBI Taxonomy" id="1797985"/>
    <lineage>
        <taxon>Bacteria</taxon>
        <taxon>Candidatus Falkowiibacteriota</taxon>
    </lineage>
</organism>
<evidence type="ECO:0000259" key="1">
    <source>
        <dbReference type="Pfam" id="PF01909"/>
    </source>
</evidence>
<feature type="domain" description="Polymerase nucleotidyl transferase" evidence="1">
    <location>
        <begin position="13"/>
        <end position="80"/>
    </location>
</feature>
<dbReference type="PANTHER" id="PTHR33933">
    <property type="entry name" value="NUCLEOTIDYLTRANSFERASE"/>
    <property type="match status" value="1"/>
</dbReference>
<dbReference type="GO" id="GO:0016779">
    <property type="term" value="F:nucleotidyltransferase activity"/>
    <property type="evidence" value="ECO:0007669"/>
    <property type="project" value="InterPro"/>
</dbReference>
<name>A0A1F5S496_9BACT</name>
<reference evidence="2 3" key="1">
    <citation type="journal article" date="2016" name="Nat. Commun.">
        <title>Thousands of microbial genomes shed light on interconnected biogeochemical processes in an aquifer system.</title>
        <authorList>
            <person name="Anantharaman K."/>
            <person name="Brown C.T."/>
            <person name="Hug L.A."/>
            <person name="Sharon I."/>
            <person name="Castelle C.J."/>
            <person name="Probst A.J."/>
            <person name="Thomas B.C."/>
            <person name="Singh A."/>
            <person name="Wilkins M.J."/>
            <person name="Karaoz U."/>
            <person name="Brodie E.L."/>
            <person name="Williams K.H."/>
            <person name="Hubbard S.S."/>
            <person name="Banfield J.F."/>
        </authorList>
    </citation>
    <scope>NUCLEOTIDE SEQUENCE [LARGE SCALE GENOMIC DNA]</scope>
</reference>
<dbReference type="AlphaFoldDB" id="A0A1F5S496"/>
<dbReference type="Gene3D" id="3.30.460.10">
    <property type="entry name" value="Beta Polymerase, domain 2"/>
    <property type="match status" value="1"/>
</dbReference>
<protein>
    <recommendedName>
        <fullName evidence="1">Polymerase nucleotidyl transferase domain-containing protein</fullName>
    </recommendedName>
</protein>
<accession>A0A1F5S496</accession>
<proteinExistence type="predicted"/>
<dbReference type="SUPFAM" id="SSF81301">
    <property type="entry name" value="Nucleotidyltransferase"/>
    <property type="match status" value="1"/>
</dbReference>
<dbReference type="Pfam" id="PF01909">
    <property type="entry name" value="NTP_transf_2"/>
    <property type="match status" value="1"/>
</dbReference>
<dbReference type="InterPro" id="IPR052548">
    <property type="entry name" value="Type_VII_TA_antitoxin"/>
</dbReference>
<evidence type="ECO:0000313" key="2">
    <source>
        <dbReference type="EMBL" id="OGF21507.1"/>
    </source>
</evidence>
<gene>
    <name evidence="2" type="ORF">A2Y83_04490</name>
</gene>
<sequence length="110" mass="12734">MSQLSKQDKNALDEFKKKLADSSKYDLPNLILFGSKARGNARKNSDLDLLIIFKKLTPQKRWLVSDLATEIFLEREIDISPHVYSKKEYEDFLKLQTPFTLSIKKEGITV</sequence>
<evidence type="ECO:0000313" key="3">
    <source>
        <dbReference type="Proteomes" id="UP000178323"/>
    </source>
</evidence>
<comment type="caution">
    <text evidence="2">The sequence shown here is derived from an EMBL/GenBank/DDBJ whole genome shotgun (WGS) entry which is preliminary data.</text>
</comment>
<dbReference type="InterPro" id="IPR002934">
    <property type="entry name" value="Polymerase_NTP_transf_dom"/>
</dbReference>
<dbReference type="InterPro" id="IPR043519">
    <property type="entry name" value="NT_sf"/>
</dbReference>
<dbReference type="CDD" id="cd05403">
    <property type="entry name" value="NT_KNTase_like"/>
    <property type="match status" value="1"/>
</dbReference>